<dbReference type="PANTHER" id="PTHR38848">
    <property type="entry name" value="G-PROTEIN COUPLED RECEPTORS FAMILY 3 PROFILE DOMAIN-CONTAINING PROTEIN"/>
    <property type="match status" value="1"/>
</dbReference>
<reference evidence="2" key="1">
    <citation type="journal article" date="2020" name="Stud. Mycol.">
        <title>101 Dothideomycetes genomes: a test case for predicting lifestyles and emergence of pathogens.</title>
        <authorList>
            <person name="Haridas S."/>
            <person name="Albert R."/>
            <person name="Binder M."/>
            <person name="Bloem J."/>
            <person name="Labutti K."/>
            <person name="Salamov A."/>
            <person name="Andreopoulos B."/>
            <person name="Baker S."/>
            <person name="Barry K."/>
            <person name="Bills G."/>
            <person name="Bluhm B."/>
            <person name="Cannon C."/>
            <person name="Castanera R."/>
            <person name="Culley D."/>
            <person name="Daum C."/>
            <person name="Ezra D."/>
            <person name="Gonzalez J."/>
            <person name="Henrissat B."/>
            <person name="Kuo A."/>
            <person name="Liang C."/>
            <person name="Lipzen A."/>
            <person name="Lutzoni F."/>
            <person name="Magnuson J."/>
            <person name="Mondo S."/>
            <person name="Nolan M."/>
            <person name="Ohm R."/>
            <person name="Pangilinan J."/>
            <person name="Park H.-J."/>
            <person name="Ramirez L."/>
            <person name="Alfaro M."/>
            <person name="Sun H."/>
            <person name="Tritt A."/>
            <person name="Yoshinaga Y."/>
            <person name="Zwiers L.-H."/>
            <person name="Turgeon B."/>
            <person name="Goodwin S."/>
            <person name="Spatafora J."/>
            <person name="Crous P."/>
            <person name="Grigoriev I."/>
        </authorList>
    </citation>
    <scope>NUCLEOTIDE SEQUENCE</scope>
    <source>
        <strain evidence="2">CBS 260.36</strain>
    </source>
</reference>
<feature type="transmembrane region" description="Helical" evidence="1">
    <location>
        <begin position="56"/>
        <end position="78"/>
    </location>
</feature>
<comment type="caution">
    <text evidence="2">The sequence shown here is derived from an EMBL/GenBank/DDBJ whole genome shotgun (WGS) entry which is preliminary data.</text>
</comment>
<dbReference type="OrthoDB" id="3210850at2759"/>
<evidence type="ECO:0000256" key="1">
    <source>
        <dbReference type="SAM" id="Phobius"/>
    </source>
</evidence>
<organism evidence="2 3">
    <name type="scientific">Myriangium duriaei CBS 260.36</name>
    <dbReference type="NCBI Taxonomy" id="1168546"/>
    <lineage>
        <taxon>Eukaryota</taxon>
        <taxon>Fungi</taxon>
        <taxon>Dikarya</taxon>
        <taxon>Ascomycota</taxon>
        <taxon>Pezizomycotina</taxon>
        <taxon>Dothideomycetes</taxon>
        <taxon>Dothideomycetidae</taxon>
        <taxon>Myriangiales</taxon>
        <taxon>Myriangiaceae</taxon>
        <taxon>Myriangium</taxon>
    </lineage>
</organism>
<evidence type="ECO:0000313" key="2">
    <source>
        <dbReference type="EMBL" id="KAF2158207.1"/>
    </source>
</evidence>
<sequence length="380" mass="42467">MAFNQVMLFYCILFAWYVTKITLLLAAVGTLARGVAAKVPQIMRQSQELDQQAARTFYTTMSHVCLLILGMIFGSRIHRIAHKPLWKLSFINFIMVWLYFFSAAFVLSAAILLVGANLQYPPACSAAIYVCLVFYFLSKGLLQLFLVERAHTIRAHNKSRFHDPMWVVFIVVIALGFGTIMILAFIRPIAEVSRIDRICRISLPPYVAMPILVYDVALNLAVTAVFVHLLRTLTMTKARPRTIAPIIVHNSVSHVTQSSTPKDHEDNREVESRITNIIEGARVSGFDGEDAPRDVVISKRGKWTDGLIARSIVGAVLVLLPTIANMGILYHTRGREQGWICFSFCTIDVTWTVCVLHWLTLGAAEKEQVHAVPRTAVGAA</sequence>
<dbReference type="EMBL" id="ML996081">
    <property type="protein sequence ID" value="KAF2158207.1"/>
    <property type="molecule type" value="Genomic_DNA"/>
</dbReference>
<keyword evidence="3" id="KW-1185">Reference proteome</keyword>
<feature type="transmembrane region" description="Helical" evidence="1">
    <location>
        <begin position="206"/>
        <end position="230"/>
    </location>
</feature>
<dbReference type="PANTHER" id="PTHR38848:SF3">
    <property type="entry name" value="G-PROTEIN COUPLED RECEPTORS FAMILY 3 PROFILE DOMAIN-CONTAINING PROTEIN"/>
    <property type="match status" value="1"/>
</dbReference>
<feature type="transmembrane region" description="Helical" evidence="1">
    <location>
        <begin position="337"/>
        <end position="359"/>
    </location>
</feature>
<gene>
    <name evidence="2" type="ORF">K461DRAFT_290454</name>
</gene>
<accession>A0A9P4JDL4</accession>
<dbReference type="Proteomes" id="UP000799439">
    <property type="component" value="Unassembled WGS sequence"/>
</dbReference>
<feature type="transmembrane region" description="Helical" evidence="1">
    <location>
        <begin position="7"/>
        <end position="36"/>
    </location>
</feature>
<name>A0A9P4JDL4_9PEZI</name>
<feature type="transmembrane region" description="Helical" evidence="1">
    <location>
        <begin position="126"/>
        <end position="146"/>
    </location>
</feature>
<proteinExistence type="predicted"/>
<dbReference type="AlphaFoldDB" id="A0A9P4JDL4"/>
<feature type="transmembrane region" description="Helical" evidence="1">
    <location>
        <begin position="307"/>
        <end position="331"/>
    </location>
</feature>
<evidence type="ECO:0000313" key="3">
    <source>
        <dbReference type="Proteomes" id="UP000799439"/>
    </source>
</evidence>
<feature type="transmembrane region" description="Helical" evidence="1">
    <location>
        <begin position="166"/>
        <end position="186"/>
    </location>
</feature>
<protein>
    <submittedName>
        <fullName evidence="2">Uncharacterized protein</fullName>
    </submittedName>
</protein>
<feature type="transmembrane region" description="Helical" evidence="1">
    <location>
        <begin position="90"/>
        <end position="114"/>
    </location>
</feature>
<keyword evidence="1" id="KW-0812">Transmembrane</keyword>
<keyword evidence="1" id="KW-1133">Transmembrane helix</keyword>
<keyword evidence="1" id="KW-0472">Membrane</keyword>